<dbReference type="Gene3D" id="3.40.50.880">
    <property type="match status" value="1"/>
</dbReference>
<dbReference type="RefSeq" id="WP_179408555.1">
    <property type="nucleotide sequence ID" value="NZ_BMGF01000008.1"/>
</dbReference>
<reference evidence="2 3" key="1">
    <citation type="submission" date="2020-07" db="EMBL/GenBank/DDBJ databases">
        <title>Genomic Encyclopedia of Type Strains, Phase IV (KMG-IV): sequencing the most valuable type-strain genomes for metagenomic binning, comparative biology and taxonomic classification.</title>
        <authorList>
            <person name="Goeker M."/>
        </authorList>
    </citation>
    <scope>NUCLEOTIDE SEQUENCE [LARGE SCALE GENOMIC DNA]</scope>
    <source>
        <strain evidence="2 3">DSM 29043</strain>
    </source>
</reference>
<name>A0A7Y9XY51_9SPHN</name>
<organism evidence="2 3">
    <name type="scientific">Novosphingobium marinum</name>
    <dbReference type="NCBI Taxonomy" id="1514948"/>
    <lineage>
        <taxon>Bacteria</taxon>
        <taxon>Pseudomonadati</taxon>
        <taxon>Pseudomonadota</taxon>
        <taxon>Alphaproteobacteria</taxon>
        <taxon>Sphingomonadales</taxon>
        <taxon>Sphingomonadaceae</taxon>
        <taxon>Novosphingobium</taxon>
    </lineage>
</organism>
<accession>A0A7Y9XY51</accession>
<feature type="domain" description="ThuA-like" evidence="1">
    <location>
        <begin position="117"/>
        <end position="225"/>
    </location>
</feature>
<sequence length="260" mass="28644">MSDVRRIHVVTGGKYHDFDLARLKLLELFAEDERIRATCAMDFDGLETLDECCGLVLYTCDMMPGGAEAEAMNAFVRGGGRLMALHAVNAHLEFTDGPEIVTSGVRIPGLVKPTAEDVSPLFMNLIGSRFVTHLAAQEIHIHVEDGEHPVTRGLKDFTVTDEPYVATPLGDLRTLLSARYKGPTPGYVTGEITDDPPRPQLYVKDHGEGAVLYSPLGHACGKYDMRPLMDEAPPVRGPWDDPNYLEVLRRGIAWLCEARA</sequence>
<dbReference type="InterPro" id="IPR029010">
    <property type="entry name" value="ThuA-like"/>
</dbReference>
<dbReference type="SUPFAM" id="SSF52317">
    <property type="entry name" value="Class I glutamine amidotransferase-like"/>
    <property type="match status" value="1"/>
</dbReference>
<dbReference type="InterPro" id="IPR029062">
    <property type="entry name" value="Class_I_gatase-like"/>
</dbReference>
<proteinExistence type="predicted"/>
<keyword evidence="3" id="KW-1185">Reference proteome</keyword>
<dbReference type="EMBL" id="JACBZF010000007">
    <property type="protein sequence ID" value="NYH96744.1"/>
    <property type="molecule type" value="Genomic_DNA"/>
</dbReference>
<dbReference type="Pfam" id="PF06283">
    <property type="entry name" value="ThuA"/>
    <property type="match status" value="1"/>
</dbReference>
<dbReference type="AlphaFoldDB" id="A0A7Y9XY51"/>
<evidence type="ECO:0000313" key="3">
    <source>
        <dbReference type="Proteomes" id="UP000522081"/>
    </source>
</evidence>
<dbReference type="Proteomes" id="UP000522081">
    <property type="component" value="Unassembled WGS sequence"/>
</dbReference>
<evidence type="ECO:0000313" key="2">
    <source>
        <dbReference type="EMBL" id="NYH96744.1"/>
    </source>
</evidence>
<comment type="caution">
    <text evidence="2">The sequence shown here is derived from an EMBL/GenBank/DDBJ whole genome shotgun (WGS) entry which is preliminary data.</text>
</comment>
<protein>
    <recommendedName>
        <fullName evidence="1">ThuA-like domain-containing protein</fullName>
    </recommendedName>
</protein>
<evidence type="ECO:0000259" key="1">
    <source>
        <dbReference type="Pfam" id="PF06283"/>
    </source>
</evidence>
<gene>
    <name evidence="2" type="ORF">FHS75_003095</name>
</gene>